<dbReference type="InterPro" id="IPR000055">
    <property type="entry name" value="Restrct_endonuc_typeI_TRD"/>
</dbReference>
<dbReference type="Gene3D" id="1.20.1260.30">
    <property type="match status" value="1"/>
</dbReference>
<proteinExistence type="inferred from homology"/>
<evidence type="ECO:0000256" key="8">
    <source>
        <dbReference type="ARBA" id="ARBA00023125"/>
    </source>
</evidence>
<dbReference type="Gene3D" id="3.90.220.20">
    <property type="entry name" value="DNA methylase specificity domains"/>
    <property type="match status" value="1"/>
</dbReference>
<comment type="similarity">
    <text evidence="2">Belongs to the type-I restriction system S methylase family.</text>
</comment>
<keyword evidence="6" id="KW-0949">S-adenosyl-L-methionine</keyword>
<dbReference type="RefSeq" id="WP_147006040.1">
    <property type="nucleotide sequence ID" value="NZ_AP019846.1"/>
</dbReference>
<accession>A0A510LAP8</accession>
<dbReference type="InterPro" id="IPR038333">
    <property type="entry name" value="T1MK-like_N_sf"/>
</dbReference>
<dbReference type="InterPro" id="IPR044946">
    <property type="entry name" value="Restrct_endonuc_typeI_TRD_sf"/>
</dbReference>
<comment type="catalytic activity">
    <reaction evidence="9">
        <text>a 2'-deoxyadenosine in DNA + S-adenosyl-L-methionine = an N(6)-methyl-2'-deoxyadenosine in DNA + S-adenosyl-L-homocysteine + H(+)</text>
        <dbReference type="Rhea" id="RHEA:15197"/>
        <dbReference type="Rhea" id="RHEA-COMP:12418"/>
        <dbReference type="Rhea" id="RHEA-COMP:12419"/>
        <dbReference type="ChEBI" id="CHEBI:15378"/>
        <dbReference type="ChEBI" id="CHEBI:57856"/>
        <dbReference type="ChEBI" id="CHEBI:59789"/>
        <dbReference type="ChEBI" id="CHEBI:90615"/>
        <dbReference type="ChEBI" id="CHEBI:90616"/>
        <dbReference type="EC" id="2.1.1.72"/>
    </reaction>
</comment>
<dbReference type="PANTHER" id="PTHR42933">
    <property type="entry name" value="SLR6095 PROTEIN"/>
    <property type="match status" value="1"/>
</dbReference>
<keyword evidence="8" id="KW-0238">DNA-binding</keyword>
<evidence type="ECO:0000256" key="4">
    <source>
        <dbReference type="ARBA" id="ARBA00022603"/>
    </source>
</evidence>
<evidence type="ECO:0000256" key="3">
    <source>
        <dbReference type="ARBA" id="ARBA00011900"/>
    </source>
</evidence>
<dbReference type="AlphaFoldDB" id="A0A510LAP8"/>
<evidence type="ECO:0000256" key="2">
    <source>
        <dbReference type="ARBA" id="ARBA00010923"/>
    </source>
</evidence>
<feature type="domain" description="Type I restriction modification DNA specificity" evidence="10">
    <location>
        <begin position="432"/>
        <end position="600"/>
    </location>
</feature>
<dbReference type="KEGG" id="lhg:JMUB5056_1745"/>
<feature type="domain" description="DNA methylase adenine-specific" evidence="11">
    <location>
        <begin position="107"/>
        <end position="413"/>
    </location>
</feature>
<dbReference type="SUPFAM" id="SSF53335">
    <property type="entry name" value="S-adenosyl-L-methionine-dependent methyltransferases"/>
    <property type="match status" value="1"/>
</dbReference>
<dbReference type="Pfam" id="PF01420">
    <property type="entry name" value="Methylase_S"/>
    <property type="match status" value="1"/>
</dbReference>
<dbReference type="GO" id="GO:0009007">
    <property type="term" value="F:site-specific DNA-methyltransferase (adenine-specific) activity"/>
    <property type="evidence" value="ECO:0007669"/>
    <property type="project" value="UniProtKB-EC"/>
</dbReference>
<keyword evidence="5" id="KW-0808">Transferase</keyword>
<dbReference type="InterPro" id="IPR003356">
    <property type="entry name" value="DNA_methylase_A-5"/>
</dbReference>
<dbReference type="GO" id="GO:0008170">
    <property type="term" value="F:N-methyltransferase activity"/>
    <property type="evidence" value="ECO:0007669"/>
    <property type="project" value="InterPro"/>
</dbReference>
<name>A0A510LAP8_9FUSO</name>
<organism evidence="12 13">
    <name type="scientific">Leptotrichia hongkongensis</name>
    <dbReference type="NCBI Taxonomy" id="554406"/>
    <lineage>
        <taxon>Bacteria</taxon>
        <taxon>Fusobacteriati</taxon>
        <taxon>Fusobacteriota</taxon>
        <taxon>Fusobacteriia</taxon>
        <taxon>Fusobacteriales</taxon>
        <taxon>Leptotrichiaceae</taxon>
        <taxon>Leptotrichia</taxon>
    </lineage>
</organism>
<dbReference type="SUPFAM" id="SSF116734">
    <property type="entry name" value="DNA methylase specificity domain"/>
    <property type="match status" value="1"/>
</dbReference>
<dbReference type="EC" id="2.1.1.72" evidence="3"/>
<keyword evidence="7" id="KW-0680">Restriction system</keyword>
<dbReference type="Pfam" id="PF02384">
    <property type="entry name" value="N6_Mtase"/>
    <property type="match status" value="1"/>
</dbReference>
<evidence type="ECO:0000313" key="13">
    <source>
        <dbReference type="Proteomes" id="UP000321561"/>
    </source>
</evidence>
<dbReference type="EMBL" id="AP019846">
    <property type="protein sequence ID" value="BBM60151.1"/>
    <property type="molecule type" value="Genomic_DNA"/>
</dbReference>
<evidence type="ECO:0000259" key="11">
    <source>
        <dbReference type="Pfam" id="PF02384"/>
    </source>
</evidence>
<evidence type="ECO:0000256" key="6">
    <source>
        <dbReference type="ARBA" id="ARBA00022691"/>
    </source>
</evidence>
<evidence type="ECO:0000256" key="1">
    <source>
        <dbReference type="ARBA" id="ARBA00006594"/>
    </source>
</evidence>
<dbReference type="InterPro" id="IPR029063">
    <property type="entry name" value="SAM-dependent_MTases_sf"/>
</dbReference>
<dbReference type="GO" id="GO:0009307">
    <property type="term" value="P:DNA restriction-modification system"/>
    <property type="evidence" value="ECO:0007669"/>
    <property type="project" value="UniProtKB-KW"/>
</dbReference>
<keyword evidence="4" id="KW-0489">Methyltransferase</keyword>
<dbReference type="REBASE" id="356483">
    <property type="entry name" value="M.Lho5056ORF1745P"/>
</dbReference>
<reference evidence="12 13" key="1">
    <citation type="submission" date="2019-07" db="EMBL/GenBank/DDBJ databases">
        <title>Complete Genome Sequence of Leptotrichia hongkongensis Strain JMUB5056.</title>
        <authorList>
            <person name="Watanabe S."/>
            <person name="Cui L."/>
        </authorList>
    </citation>
    <scope>NUCLEOTIDE SEQUENCE [LARGE SCALE GENOMIC DNA]</scope>
    <source>
        <strain evidence="12 13">JMUB5056</strain>
    </source>
</reference>
<evidence type="ECO:0000256" key="9">
    <source>
        <dbReference type="ARBA" id="ARBA00047942"/>
    </source>
</evidence>
<protein>
    <recommendedName>
        <fullName evidence="3">site-specific DNA-methyltransferase (adenine-specific)</fullName>
        <ecNumber evidence="3">2.1.1.72</ecNumber>
    </recommendedName>
</protein>
<dbReference type="GO" id="GO:0032259">
    <property type="term" value="P:methylation"/>
    <property type="evidence" value="ECO:0007669"/>
    <property type="project" value="UniProtKB-KW"/>
</dbReference>
<evidence type="ECO:0000259" key="10">
    <source>
        <dbReference type="Pfam" id="PF01420"/>
    </source>
</evidence>
<evidence type="ECO:0000256" key="5">
    <source>
        <dbReference type="ARBA" id="ARBA00022679"/>
    </source>
</evidence>
<dbReference type="Proteomes" id="UP000321561">
    <property type="component" value="Chromosome"/>
</dbReference>
<dbReference type="PANTHER" id="PTHR42933:SF3">
    <property type="entry name" value="TYPE I RESTRICTION ENZYME MJAVIII METHYLASE SUBUNIT"/>
    <property type="match status" value="1"/>
</dbReference>
<dbReference type="OrthoDB" id="9814572at2"/>
<dbReference type="GO" id="GO:0003677">
    <property type="term" value="F:DNA binding"/>
    <property type="evidence" value="ECO:0007669"/>
    <property type="project" value="UniProtKB-KW"/>
</dbReference>
<evidence type="ECO:0000313" key="12">
    <source>
        <dbReference type="EMBL" id="BBM60151.1"/>
    </source>
</evidence>
<comment type="similarity">
    <text evidence="1">Belongs to the N(4)/N(6)-methyltransferase family.</text>
</comment>
<sequence>MRDSGVTNGLPRIHLFTNMLFLKVISELAELKDEIVTVPPKQYLWNNFKEKKGLDLLDFLNKQAFDYFKKSYGGEVLSKIDVLEGKENILNSIIDSLDDLWLSDTNADIKGEAFEFFLRSYGGAETDFGEYFTPRHIVKTMVKLLNPKFGEKVYDGFCGTGGMLIESFKYMKKRTPLNQNTIKQLKNETIYGGEFSTMYRIAKMNMILAGDGHSNILRQDSYEKKQTNKYDVVITNIPFGSKMKTNYLSQYGYNGVSAEICGVLHSIDALNSENENSRAAIIVPEGILFNKQQKAYRTLRQELTEKYDLKSIISLPRQAFSDANVKSNILIVGKKKQTNKHIWFFDIKNDGYTLDKARKKIEGNNDIDVLLSSNNLNVDEIEKLKRLNFKILYKEKLKENNYIFLPNQYIEQEIDNYKHKMVSLSELEEQKIIEFSKGEKLNKNKISETGEYECILYGELYTKYESPFITEITSKTDYNEGKRSLKDDILIPSTTTADSEGIAIARCILKDEIRIGGDINIIRVNNKKVINPKFLTLSLNFPLKNELAKFAKGANILHLDNDDIKKIKIPLPDLKEQNNIVNEFIKKRKNLVKRRRNQTIKKEAEKNILNKFFVK</sequence>
<dbReference type="InterPro" id="IPR051537">
    <property type="entry name" value="DNA_Adenine_Mtase"/>
</dbReference>
<dbReference type="PRINTS" id="PR00507">
    <property type="entry name" value="N12N6MTFRASE"/>
</dbReference>
<dbReference type="Gene3D" id="3.40.50.150">
    <property type="entry name" value="Vaccinia Virus protein VP39"/>
    <property type="match status" value="1"/>
</dbReference>
<gene>
    <name evidence="12" type="ORF">JMUB5056_1745</name>
</gene>
<evidence type="ECO:0000256" key="7">
    <source>
        <dbReference type="ARBA" id="ARBA00022747"/>
    </source>
</evidence>